<evidence type="ECO:0000256" key="6">
    <source>
        <dbReference type="ARBA" id="ARBA00023136"/>
    </source>
</evidence>
<sequence>MVRYISGRVLGLVLVLLVTSFVVFSAVHLAPGDPVTFLMRGRPITPQTRAAVTEQYHLDDPFFTQYFKWLGDVLTGDFGRSVQFRQDVGHLIGDKLPTTLWLIGYSMVLICVFGIGLGIISALKPGIVDRTVLIGTGVSTATPAFASGLVLIAVFSRMLGWFPSYGSGSEDGFGGRIQHLTLPAIALALTFTGLLARVTRAAMLDELGREHVEVARSRGVAGGEVVRKHVLRNALGPIVTVIGTMVAGLLVSTSIVETVFSTDGVGSLLIRSVTNKDFPVVQALTLLIVAVFVIVNLIVDLLQPLIDPRLSLTQSTKRRGAS</sequence>
<dbReference type="EMBL" id="BAABHS010000012">
    <property type="protein sequence ID" value="GAA4969073.1"/>
    <property type="molecule type" value="Genomic_DNA"/>
</dbReference>
<keyword evidence="6 7" id="KW-0472">Membrane</keyword>
<dbReference type="Proteomes" id="UP001500466">
    <property type="component" value="Unassembled WGS sequence"/>
</dbReference>
<name>A0ABP9HEK4_9ACTN</name>
<evidence type="ECO:0000259" key="8">
    <source>
        <dbReference type="PROSITE" id="PS50928"/>
    </source>
</evidence>
<feature type="transmembrane region" description="Helical" evidence="7">
    <location>
        <begin position="280"/>
        <end position="302"/>
    </location>
</feature>
<dbReference type="InterPro" id="IPR045621">
    <property type="entry name" value="BPD_transp_1_N"/>
</dbReference>
<keyword evidence="3" id="KW-1003">Cell membrane</keyword>
<feature type="transmembrane region" description="Helical" evidence="7">
    <location>
        <begin position="234"/>
        <end position="260"/>
    </location>
</feature>
<keyword evidence="4 7" id="KW-0812">Transmembrane</keyword>
<feature type="transmembrane region" description="Helical" evidence="7">
    <location>
        <begin position="100"/>
        <end position="120"/>
    </location>
</feature>
<feature type="domain" description="ABC transmembrane type-1" evidence="8">
    <location>
        <begin position="96"/>
        <end position="299"/>
    </location>
</feature>
<dbReference type="InterPro" id="IPR000515">
    <property type="entry name" value="MetI-like"/>
</dbReference>
<keyword evidence="2 7" id="KW-0813">Transport</keyword>
<dbReference type="PANTHER" id="PTHR43163:SF7">
    <property type="entry name" value="DIPEPTIDE-TRANSPORT INTEGRAL MEMBRANE PROTEIN ABC TRANSPORTER DPPB-RELATED"/>
    <property type="match status" value="1"/>
</dbReference>
<dbReference type="PANTHER" id="PTHR43163">
    <property type="entry name" value="DIPEPTIDE TRANSPORT SYSTEM PERMEASE PROTEIN DPPB-RELATED"/>
    <property type="match status" value="1"/>
</dbReference>
<gene>
    <name evidence="9" type="ORF">GCM10023205_37870</name>
</gene>
<dbReference type="Gene3D" id="1.10.3720.10">
    <property type="entry name" value="MetI-like"/>
    <property type="match status" value="1"/>
</dbReference>
<dbReference type="Pfam" id="PF00528">
    <property type="entry name" value="BPD_transp_1"/>
    <property type="match status" value="1"/>
</dbReference>
<reference evidence="10" key="1">
    <citation type="journal article" date="2019" name="Int. J. Syst. Evol. Microbiol.">
        <title>The Global Catalogue of Microorganisms (GCM) 10K type strain sequencing project: providing services to taxonomists for standard genome sequencing and annotation.</title>
        <authorList>
            <consortium name="The Broad Institute Genomics Platform"/>
            <consortium name="The Broad Institute Genome Sequencing Center for Infectious Disease"/>
            <person name="Wu L."/>
            <person name="Ma J."/>
        </authorList>
    </citation>
    <scope>NUCLEOTIDE SEQUENCE [LARGE SCALE GENOMIC DNA]</scope>
    <source>
        <strain evidence="10">JCM 17986</strain>
    </source>
</reference>
<evidence type="ECO:0000313" key="10">
    <source>
        <dbReference type="Proteomes" id="UP001500466"/>
    </source>
</evidence>
<keyword evidence="5 7" id="KW-1133">Transmembrane helix</keyword>
<evidence type="ECO:0000256" key="1">
    <source>
        <dbReference type="ARBA" id="ARBA00004651"/>
    </source>
</evidence>
<evidence type="ECO:0000256" key="3">
    <source>
        <dbReference type="ARBA" id="ARBA00022475"/>
    </source>
</evidence>
<proteinExistence type="inferred from homology"/>
<organism evidence="9 10">
    <name type="scientific">Yinghuangia aomiensis</name>
    <dbReference type="NCBI Taxonomy" id="676205"/>
    <lineage>
        <taxon>Bacteria</taxon>
        <taxon>Bacillati</taxon>
        <taxon>Actinomycetota</taxon>
        <taxon>Actinomycetes</taxon>
        <taxon>Kitasatosporales</taxon>
        <taxon>Streptomycetaceae</taxon>
        <taxon>Yinghuangia</taxon>
    </lineage>
</organism>
<evidence type="ECO:0000256" key="7">
    <source>
        <dbReference type="RuleBase" id="RU363032"/>
    </source>
</evidence>
<dbReference type="InterPro" id="IPR035906">
    <property type="entry name" value="MetI-like_sf"/>
</dbReference>
<feature type="transmembrane region" description="Helical" evidence="7">
    <location>
        <begin position="132"/>
        <end position="156"/>
    </location>
</feature>
<evidence type="ECO:0000256" key="4">
    <source>
        <dbReference type="ARBA" id="ARBA00022692"/>
    </source>
</evidence>
<comment type="caution">
    <text evidence="9">The sequence shown here is derived from an EMBL/GenBank/DDBJ whole genome shotgun (WGS) entry which is preliminary data.</text>
</comment>
<comment type="subcellular location">
    <subcellularLocation>
        <location evidence="1 7">Cell membrane</location>
        <topology evidence="1 7">Multi-pass membrane protein</topology>
    </subcellularLocation>
</comment>
<feature type="transmembrane region" description="Helical" evidence="7">
    <location>
        <begin position="176"/>
        <end position="196"/>
    </location>
</feature>
<keyword evidence="10" id="KW-1185">Reference proteome</keyword>
<evidence type="ECO:0000313" key="9">
    <source>
        <dbReference type="EMBL" id="GAA4969073.1"/>
    </source>
</evidence>
<dbReference type="SUPFAM" id="SSF161098">
    <property type="entry name" value="MetI-like"/>
    <property type="match status" value="1"/>
</dbReference>
<protein>
    <submittedName>
        <fullName evidence="9">ABC transporter permease</fullName>
    </submittedName>
</protein>
<comment type="similarity">
    <text evidence="7">Belongs to the binding-protein-dependent transport system permease family.</text>
</comment>
<evidence type="ECO:0000256" key="2">
    <source>
        <dbReference type="ARBA" id="ARBA00022448"/>
    </source>
</evidence>
<evidence type="ECO:0000256" key="5">
    <source>
        <dbReference type="ARBA" id="ARBA00022989"/>
    </source>
</evidence>
<accession>A0ABP9HEK4</accession>
<dbReference type="Pfam" id="PF19300">
    <property type="entry name" value="BPD_transp_1_N"/>
    <property type="match status" value="1"/>
</dbReference>
<dbReference type="CDD" id="cd06261">
    <property type="entry name" value="TM_PBP2"/>
    <property type="match status" value="1"/>
</dbReference>
<dbReference type="PROSITE" id="PS50928">
    <property type="entry name" value="ABC_TM1"/>
    <property type="match status" value="1"/>
</dbReference>